<dbReference type="STRING" id="658057.SAMN04488032_11561"/>
<keyword evidence="1" id="KW-1133">Transmembrane helix</keyword>
<dbReference type="EMBL" id="FWFW01000014">
    <property type="protein sequence ID" value="SLN64848.1"/>
    <property type="molecule type" value="Genomic_DNA"/>
</dbReference>
<proteinExistence type="predicted"/>
<dbReference type="Proteomes" id="UP000193307">
    <property type="component" value="Unassembled WGS sequence"/>
</dbReference>
<feature type="transmembrane region" description="Helical" evidence="1">
    <location>
        <begin position="20"/>
        <end position="39"/>
    </location>
</feature>
<dbReference type="AlphaFoldDB" id="A0A1Y5TIR0"/>
<sequence>MIRDIKSVVERSKGTLVEDMIGATALLVILFGGLLVPAFF</sequence>
<gene>
    <name evidence="2" type="ORF">PAM7971_03402</name>
</gene>
<evidence type="ECO:0000313" key="2">
    <source>
        <dbReference type="EMBL" id="SLN64848.1"/>
    </source>
</evidence>
<dbReference type="RefSeq" id="WP_280139353.1">
    <property type="nucleotide sequence ID" value="NZ_FNZV01000015.1"/>
</dbReference>
<reference evidence="2 3" key="1">
    <citation type="submission" date="2017-03" db="EMBL/GenBank/DDBJ databases">
        <authorList>
            <person name="Afonso C.L."/>
            <person name="Miller P.J."/>
            <person name="Scott M.A."/>
            <person name="Spackman E."/>
            <person name="Goraichik I."/>
            <person name="Dimitrov K.M."/>
            <person name="Suarez D.L."/>
            <person name="Swayne D.E."/>
        </authorList>
    </citation>
    <scope>NUCLEOTIDE SEQUENCE [LARGE SCALE GENOMIC DNA]</scope>
    <source>
        <strain evidence="2 3">CECT 7971</strain>
    </source>
</reference>
<evidence type="ECO:0000313" key="3">
    <source>
        <dbReference type="Proteomes" id="UP000193307"/>
    </source>
</evidence>
<name>A0A1Y5TIR0_9RHOB</name>
<keyword evidence="1" id="KW-0812">Transmembrane</keyword>
<organism evidence="2 3">
    <name type="scientific">Pacificibacter marinus</name>
    <dbReference type="NCBI Taxonomy" id="658057"/>
    <lineage>
        <taxon>Bacteria</taxon>
        <taxon>Pseudomonadati</taxon>
        <taxon>Pseudomonadota</taxon>
        <taxon>Alphaproteobacteria</taxon>
        <taxon>Rhodobacterales</taxon>
        <taxon>Roseobacteraceae</taxon>
        <taxon>Pacificibacter</taxon>
    </lineage>
</organism>
<protein>
    <submittedName>
        <fullName evidence="2">Uncharacterized protein</fullName>
    </submittedName>
</protein>
<evidence type="ECO:0000256" key="1">
    <source>
        <dbReference type="SAM" id="Phobius"/>
    </source>
</evidence>
<keyword evidence="3" id="KW-1185">Reference proteome</keyword>
<accession>A0A1Y5TIR0</accession>
<keyword evidence="1" id="KW-0472">Membrane</keyword>